<dbReference type="SUPFAM" id="SSF50978">
    <property type="entry name" value="WD40 repeat-like"/>
    <property type="match status" value="1"/>
</dbReference>
<dbReference type="Pfam" id="PF00400">
    <property type="entry name" value="WD40"/>
    <property type="match status" value="1"/>
</dbReference>
<dbReference type="GO" id="GO:0032040">
    <property type="term" value="C:small-subunit processome"/>
    <property type="evidence" value="ECO:0007669"/>
    <property type="project" value="TreeGrafter"/>
</dbReference>
<organism evidence="12 13">
    <name type="scientific">Petromyzon marinus</name>
    <name type="common">Sea lamprey</name>
    <dbReference type="NCBI Taxonomy" id="7757"/>
    <lineage>
        <taxon>Eukaryota</taxon>
        <taxon>Metazoa</taxon>
        <taxon>Chordata</taxon>
        <taxon>Craniata</taxon>
        <taxon>Vertebrata</taxon>
        <taxon>Cyclostomata</taxon>
        <taxon>Hyperoartia</taxon>
        <taxon>Petromyzontiformes</taxon>
        <taxon>Petromyzontidae</taxon>
        <taxon>Petromyzon</taxon>
    </lineage>
</organism>
<dbReference type="InterPro" id="IPR001680">
    <property type="entry name" value="WD40_rpt"/>
</dbReference>
<dbReference type="CTD" id="9277"/>
<dbReference type="PROSITE" id="PS50082">
    <property type="entry name" value="WD_REPEATS_2"/>
    <property type="match status" value="1"/>
</dbReference>
<evidence type="ECO:0000256" key="2">
    <source>
        <dbReference type="ARBA" id="ARBA00022553"/>
    </source>
</evidence>
<dbReference type="PROSITE" id="PS00678">
    <property type="entry name" value="WD_REPEATS_1"/>
    <property type="match status" value="1"/>
</dbReference>
<feature type="region of interest" description="Disordered" evidence="10">
    <location>
        <begin position="1"/>
        <end position="35"/>
    </location>
</feature>
<dbReference type="RefSeq" id="XP_032802647.1">
    <property type="nucleotide sequence ID" value="XM_032946756.1"/>
</dbReference>
<dbReference type="FunFam" id="2.130.10.10:FF:000128">
    <property type="entry name" value="WD repeat domain 46"/>
    <property type="match status" value="1"/>
</dbReference>
<evidence type="ECO:0000313" key="13">
    <source>
        <dbReference type="RefSeq" id="XP_032802647.1"/>
    </source>
</evidence>
<evidence type="ECO:0000256" key="6">
    <source>
        <dbReference type="ARBA" id="ARBA00059061"/>
    </source>
</evidence>
<keyword evidence="2" id="KW-0597">Phosphoprotein</keyword>
<keyword evidence="12" id="KW-1185">Reference proteome</keyword>
<dbReference type="SMART" id="SM01033">
    <property type="entry name" value="BING4CT"/>
    <property type="match status" value="1"/>
</dbReference>
<dbReference type="InterPro" id="IPR036322">
    <property type="entry name" value="WD40_repeat_dom_sf"/>
</dbReference>
<evidence type="ECO:0000256" key="8">
    <source>
        <dbReference type="ARBA" id="ARBA00070552"/>
    </source>
</evidence>
<feature type="domain" description="BING4 C-terminal" evidence="11">
    <location>
        <begin position="417"/>
        <end position="495"/>
    </location>
</feature>
<evidence type="ECO:0000256" key="10">
    <source>
        <dbReference type="SAM" id="MobiDB-lite"/>
    </source>
</evidence>
<protein>
    <recommendedName>
        <fullName evidence="8">WD repeat-containing protein 46</fullName>
    </recommendedName>
</protein>
<dbReference type="SMART" id="SM00320">
    <property type="entry name" value="WD40"/>
    <property type="match status" value="3"/>
</dbReference>
<dbReference type="GO" id="GO:0000462">
    <property type="term" value="P:maturation of SSU-rRNA from tricistronic rRNA transcript (SSU-rRNA, 5.8S rRNA, LSU-rRNA)"/>
    <property type="evidence" value="ECO:0007669"/>
    <property type="project" value="TreeGrafter"/>
</dbReference>
<accession>A0AAJ7SNK6</accession>
<dbReference type="GO" id="GO:0030686">
    <property type="term" value="C:90S preribosome"/>
    <property type="evidence" value="ECO:0007669"/>
    <property type="project" value="TreeGrafter"/>
</dbReference>
<dbReference type="KEGG" id="pmrn:116938970"/>
<evidence type="ECO:0000313" key="12">
    <source>
        <dbReference type="Proteomes" id="UP001318040"/>
    </source>
</evidence>
<dbReference type="AlphaFoldDB" id="A0AAJ7SNK6"/>
<dbReference type="InterPro" id="IPR040315">
    <property type="entry name" value="WDR46/Utp7"/>
</dbReference>
<dbReference type="InterPro" id="IPR019775">
    <property type="entry name" value="WD40_repeat_CS"/>
</dbReference>
<feature type="repeat" description="WD" evidence="9">
    <location>
        <begin position="337"/>
        <end position="378"/>
    </location>
</feature>
<keyword evidence="5" id="KW-0539">Nucleus</keyword>
<feature type="compositionally biased region" description="Basic residues" evidence="10">
    <location>
        <begin position="20"/>
        <end position="30"/>
    </location>
</feature>
<dbReference type="PANTHER" id="PTHR14085:SF3">
    <property type="entry name" value="WD REPEAT-CONTAINING PROTEIN 46"/>
    <property type="match status" value="1"/>
</dbReference>
<feature type="region of interest" description="Disordered" evidence="10">
    <location>
        <begin position="521"/>
        <end position="590"/>
    </location>
</feature>
<sequence length="590" mass="66814">MATSGKLAGEANAPEEKSKPAAKGKKKPAKRYWEPEKFEDVMINKTPLERSQGEKPERWEVENKVQQHRFSQSAKSKDVFFGPAPLPETRVKRFQRGEKFKLKGRQTGALRELVKRATKNAELASQQTARCDLLLPETQGFIEPDEGEETSYITQRDIQDEVDITSASKSFELDLNQFGPYRVDYTRTGRHLLLGGTRGHVAAFDWVTKSLMCEMNVMETVKDIKWLHTEAMFAVAQLHWVYVYDSQGIELHCLKRFHNITRMEFLPYHFLLATASSSGFLQYLDVSIGKEISTICTKGGSLQTMCTNPYNAIVNLGHHNGSVTMWTPTMKEPLVKMICHRGAVRSVAVERTGTYMATSGLDHKLRVWDVRTYRPLHSYVLSSGASNLDFSHRSLLAATCGNVVQVYKDTHLGVGRPYLTHVSPHHAHSLQFCPYEDVLGLGHGNGFTSLLVPGAGEPNFDALEANPLRSKKQRQEWEVKALLEKIQPELITLDPAMLSKVDTASFETKYAERVQRLGFDPKAPQKFEPRYRTKGRSSTANRELRKRIVAGTQKRETIKASMEEKQKKQREKIQSNQTEAKGGALQRFKK</sequence>
<evidence type="ECO:0000256" key="7">
    <source>
        <dbReference type="ARBA" id="ARBA00064570"/>
    </source>
</evidence>
<comment type="subcellular location">
    <subcellularLocation>
        <location evidence="1">Nucleus</location>
        <location evidence="1">Nucleolus</location>
    </subcellularLocation>
</comment>
<dbReference type="PROSITE" id="PS50294">
    <property type="entry name" value="WD_REPEATS_REGION"/>
    <property type="match status" value="1"/>
</dbReference>
<evidence type="ECO:0000256" key="9">
    <source>
        <dbReference type="PROSITE-ProRule" id="PRU00221"/>
    </source>
</evidence>
<proteinExistence type="predicted"/>
<reference evidence="13" key="1">
    <citation type="submission" date="2025-08" db="UniProtKB">
        <authorList>
            <consortium name="RefSeq"/>
        </authorList>
    </citation>
    <scope>IDENTIFICATION</scope>
    <source>
        <tissue evidence="13">Sperm</tissue>
    </source>
</reference>
<evidence type="ECO:0000256" key="1">
    <source>
        <dbReference type="ARBA" id="ARBA00004604"/>
    </source>
</evidence>
<dbReference type="InterPro" id="IPR015943">
    <property type="entry name" value="WD40/YVTN_repeat-like_dom_sf"/>
</dbReference>
<dbReference type="InterPro" id="IPR012952">
    <property type="entry name" value="BING4_C_dom"/>
</dbReference>
<evidence type="ECO:0000259" key="11">
    <source>
        <dbReference type="SMART" id="SM01033"/>
    </source>
</evidence>
<keyword evidence="4" id="KW-0677">Repeat</keyword>
<dbReference type="PANTHER" id="PTHR14085">
    <property type="entry name" value="WD-REPEAT PROTEIN BING4"/>
    <property type="match status" value="1"/>
</dbReference>
<comment type="subunit">
    <text evidence="7">Part of the small subunit (SSU) processome, composed of more than 70 proteins and the RNA chaperone small nucleolar RNA (snoRNA) U3. Interacts with DDX21, NCL, NOP2 and EBNA1BP2.</text>
</comment>
<dbReference type="Gene3D" id="2.130.10.10">
    <property type="entry name" value="YVTN repeat-like/Quinoprotein amine dehydrogenase"/>
    <property type="match status" value="1"/>
</dbReference>
<evidence type="ECO:0000256" key="3">
    <source>
        <dbReference type="ARBA" id="ARBA00022574"/>
    </source>
</evidence>
<dbReference type="Proteomes" id="UP001318040">
    <property type="component" value="Chromosome 5"/>
</dbReference>
<evidence type="ECO:0000256" key="5">
    <source>
        <dbReference type="ARBA" id="ARBA00023242"/>
    </source>
</evidence>
<name>A0AAJ7SNK6_PETMA</name>
<feature type="compositionally biased region" description="Basic and acidic residues" evidence="10">
    <location>
        <begin position="553"/>
        <end position="566"/>
    </location>
</feature>
<comment type="function">
    <text evidence="6">Scaffold component of the nucleolar structure. Required for localization of DDX21 and NCL to the granular compartment of the nucleolus. Part of the small subunit (SSU) processome, first precursor of the small eukaryotic ribosomal subunit. During the assembly of the SSU processome in the nucleolus, many ribosome biogenesis factors, an RNA chaperone and ribosomal proteins associate with the nascent pre-rRNA and work in concert to generate RNA folding, modifications, rearrangements and cleavage as well as targeted degradation of pre-ribosomal RNA by the RNA exosome.</text>
</comment>
<dbReference type="Pfam" id="PF08149">
    <property type="entry name" value="BING4CT"/>
    <property type="match status" value="1"/>
</dbReference>
<gene>
    <name evidence="13" type="primary">WDR46</name>
</gene>
<evidence type="ECO:0000256" key="4">
    <source>
        <dbReference type="ARBA" id="ARBA00022737"/>
    </source>
</evidence>
<dbReference type="GeneID" id="116938970"/>
<keyword evidence="3 9" id="KW-0853">WD repeat</keyword>